<accession>A0A6C0EUL0</accession>
<evidence type="ECO:0000313" key="1">
    <source>
        <dbReference type="EMBL" id="QHT32203.1"/>
    </source>
</evidence>
<proteinExistence type="predicted"/>
<dbReference type="EMBL" id="MN738932">
    <property type="protein sequence ID" value="QHT32203.1"/>
    <property type="molecule type" value="Genomic_DNA"/>
</dbReference>
<protein>
    <submittedName>
        <fullName evidence="1">Uncharacterized protein</fullName>
    </submittedName>
</protein>
<organism evidence="1">
    <name type="scientific">viral metagenome</name>
    <dbReference type="NCBI Taxonomy" id="1070528"/>
    <lineage>
        <taxon>unclassified sequences</taxon>
        <taxon>metagenomes</taxon>
        <taxon>organismal metagenomes</taxon>
    </lineage>
</organism>
<name>A0A6C0EUL0_9ZZZZ</name>
<reference evidence="1" key="1">
    <citation type="journal article" date="2020" name="Nature">
        <title>Giant virus diversity and host interactions through global metagenomics.</title>
        <authorList>
            <person name="Schulz F."/>
            <person name="Roux S."/>
            <person name="Paez-Espino D."/>
            <person name="Jungbluth S."/>
            <person name="Walsh D.A."/>
            <person name="Denef V.J."/>
            <person name="McMahon K.D."/>
            <person name="Konstantinidis K.T."/>
            <person name="Eloe-Fadrosh E.A."/>
            <person name="Kyrpides N.C."/>
            <person name="Woyke T."/>
        </authorList>
    </citation>
    <scope>NUCLEOTIDE SEQUENCE</scope>
    <source>
        <strain evidence="1">GVMAG-M-3300009159-65</strain>
    </source>
</reference>
<sequence length="137" mass="16278">MYKIRINCTSQKELTFKTLKITQELYINEIHKLLEPDSFNFIDSVTLLHKKCQTNSITTKSFEFLLNNEIQKCHMIDLILKMKHIGFVSETNCSIQFMVNGIIFINIKFNDYSYVMNNNKKKKNKSIYTVQTLHKRM</sequence>
<dbReference type="AlphaFoldDB" id="A0A6C0EUL0"/>